<evidence type="ECO:0000256" key="1">
    <source>
        <dbReference type="SAM" id="Phobius"/>
    </source>
</evidence>
<name>A0A3S3Q5E3_9MAGN</name>
<sequence>MERIHSEYWNIRRGLGVNTEGYEPIKKHKRPNVAPSSALGFRKDSDHSLFVRVLLLLLLLLLEVAKFPTPGVV</sequence>
<keyword evidence="1" id="KW-0472">Membrane</keyword>
<evidence type="ECO:0000313" key="3">
    <source>
        <dbReference type="Proteomes" id="UP000283530"/>
    </source>
</evidence>
<proteinExistence type="predicted"/>
<comment type="caution">
    <text evidence="2">The sequence shown here is derived from an EMBL/GenBank/DDBJ whole genome shotgun (WGS) entry which is preliminary data.</text>
</comment>
<keyword evidence="1" id="KW-1133">Transmembrane helix</keyword>
<protein>
    <submittedName>
        <fullName evidence="2">Uncharacterized protein</fullName>
    </submittedName>
</protein>
<evidence type="ECO:0000313" key="2">
    <source>
        <dbReference type="EMBL" id="RWR79024.1"/>
    </source>
</evidence>
<dbReference type="AlphaFoldDB" id="A0A3S3Q5E3"/>
<keyword evidence="1" id="KW-0812">Transmembrane</keyword>
<accession>A0A3S3Q5E3</accession>
<reference evidence="2 3" key="1">
    <citation type="journal article" date="2019" name="Nat. Plants">
        <title>Stout camphor tree genome fills gaps in understanding of flowering plant genome evolution.</title>
        <authorList>
            <person name="Chaw S.M."/>
            <person name="Liu Y.C."/>
            <person name="Wu Y.W."/>
            <person name="Wang H.Y."/>
            <person name="Lin C.I."/>
            <person name="Wu C.S."/>
            <person name="Ke H.M."/>
            <person name="Chang L.Y."/>
            <person name="Hsu C.Y."/>
            <person name="Yang H.T."/>
            <person name="Sudianto E."/>
            <person name="Hsu M.H."/>
            <person name="Wu K.P."/>
            <person name="Wang L.N."/>
            <person name="Leebens-Mack J.H."/>
            <person name="Tsai I.J."/>
        </authorList>
    </citation>
    <scope>NUCLEOTIDE SEQUENCE [LARGE SCALE GENOMIC DNA]</scope>
    <source>
        <strain evidence="3">cv. Chaw 1501</strain>
        <tissue evidence="2">Young leaves</tissue>
    </source>
</reference>
<dbReference type="Proteomes" id="UP000283530">
    <property type="component" value="Unassembled WGS sequence"/>
</dbReference>
<keyword evidence="3" id="KW-1185">Reference proteome</keyword>
<dbReference type="EMBL" id="QPKB01000003">
    <property type="protein sequence ID" value="RWR79024.1"/>
    <property type="molecule type" value="Genomic_DNA"/>
</dbReference>
<organism evidence="2 3">
    <name type="scientific">Cinnamomum micranthum f. kanehirae</name>
    <dbReference type="NCBI Taxonomy" id="337451"/>
    <lineage>
        <taxon>Eukaryota</taxon>
        <taxon>Viridiplantae</taxon>
        <taxon>Streptophyta</taxon>
        <taxon>Embryophyta</taxon>
        <taxon>Tracheophyta</taxon>
        <taxon>Spermatophyta</taxon>
        <taxon>Magnoliopsida</taxon>
        <taxon>Magnoliidae</taxon>
        <taxon>Laurales</taxon>
        <taxon>Lauraceae</taxon>
        <taxon>Cinnamomum</taxon>
    </lineage>
</organism>
<gene>
    <name evidence="2" type="ORF">CKAN_00757900</name>
</gene>
<feature type="transmembrane region" description="Helical" evidence="1">
    <location>
        <begin position="49"/>
        <end position="67"/>
    </location>
</feature>